<gene>
    <name evidence="1" type="ORF">S01H1_66293</name>
</gene>
<dbReference type="InterPro" id="IPR014729">
    <property type="entry name" value="Rossmann-like_a/b/a_fold"/>
</dbReference>
<evidence type="ECO:0000313" key="1">
    <source>
        <dbReference type="EMBL" id="GAG29745.1"/>
    </source>
</evidence>
<proteinExistence type="predicted"/>
<dbReference type="EMBL" id="BARS01043827">
    <property type="protein sequence ID" value="GAG29745.1"/>
    <property type="molecule type" value="Genomic_DNA"/>
</dbReference>
<name>X0WGC9_9ZZZZ</name>
<protein>
    <recommendedName>
        <fullName evidence="2">Phosphoadenosine phosphosulphate reductase domain-containing protein</fullName>
    </recommendedName>
</protein>
<dbReference type="Gene3D" id="3.40.50.620">
    <property type="entry name" value="HUPs"/>
    <property type="match status" value="1"/>
</dbReference>
<reference evidence="1" key="1">
    <citation type="journal article" date="2014" name="Front. Microbiol.">
        <title>High frequency of phylogenetically diverse reductive dehalogenase-homologous genes in deep subseafloor sedimentary metagenomes.</title>
        <authorList>
            <person name="Kawai M."/>
            <person name="Futagami T."/>
            <person name="Toyoda A."/>
            <person name="Takaki Y."/>
            <person name="Nishi S."/>
            <person name="Hori S."/>
            <person name="Arai W."/>
            <person name="Tsubouchi T."/>
            <person name="Morono Y."/>
            <person name="Uchiyama I."/>
            <person name="Ito T."/>
            <person name="Fujiyama A."/>
            <person name="Inagaki F."/>
            <person name="Takami H."/>
        </authorList>
    </citation>
    <scope>NUCLEOTIDE SEQUENCE</scope>
    <source>
        <strain evidence="1">Expedition CK06-06</strain>
    </source>
</reference>
<organism evidence="1">
    <name type="scientific">marine sediment metagenome</name>
    <dbReference type="NCBI Taxonomy" id="412755"/>
    <lineage>
        <taxon>unclassified sequences</taxon>
        <taxon>metagenomes</taxon>
        <taxon>ecological metagenomes</taxon>
    </lineage>
</organism>
<sequence length="53" mass="6113">MRRYLDGRAMDDVAIDRIRSFEERAVEMHPKGYWLAFSGGKDSVVILDLAKRA</sequence>
<dbReference type="SUPFAM" id="SSF52402">
    <property type="entry name" value="Adenine nucleotide alpha hydrolases-like"/>
    <property type="match status" value="1"/>
</dbReference>
<accession>X0WGC9</accession>
<dbReference type="AlphaFoldDB" id="X0WGC9"/>
<feature type="non-terminal residue" evidence="1">
    <location>
        <position position="53"/>
    </location>
</feature>
<evidence type="ECO:0008006" key="2">
    <source>
        <dbReference type="Google" id="ProtNLM"/>
    </source>
</evidence>
<comment type="caution">
    <text evidence="1">The sequence shown here is derived from an EMBL/GenBank/DDBJ whole genome shotgun (WGS) entry which is preliminary data.</text>
</comment>